<dbReference type="Gene3D" id="3.30.1370.30">
    <property type="match status" value="1"/>
</dbReference>
<evidence type="ECO:0000256" key="5">
    <source>
        <dbReference type="HAMAP-Rule" id="MF_01302"/>
    </source>
</evidence>
<evidence type="ECO:0000256" key="3">
    <source>
        <dbReference type="ARBA" id="ARBA00023274"/>
    </source>
</evidence>
<dbReference type="FunFam" id="3.30.1490.10:FF:000001">
    <property type="entry name" value="30S ribosomal protein S8"/>
    <property type="match status" value="1"/>
</dbReference>
<dbReference type="EMBL" id="MFJX01000011">
    <property type="protein sequence ID" value="OGG31467.1"/>
    <property type="molecule type" value="Genomic_DNA"/>
</dbReference>
<dbReference type="Gene3D" id="3.30.1490.10">
    <property type="match status" value="1"/>
</dbReference>
<protein>
    <recommendedName>
        <fullName evidence="4 5">Small ribosomal subunit protein uS8</fullName>
    </recommendedName>
</protein>
<keyword evidence="5" id="KW-0699">rRNA-binding</keyword>
<comment type="caution">
    <text evidence="7">The sequence shown here is derived from an EMBL/GenBank/DDBJ whole genome shotgun (WGS) entry which is preliminary data.</text>
</comment>
<dbReference type="GO" id="GO:0003735">
    <property type="term" value="F:structural constituent of ribosome"/>
    <property type="evidence" value="ECO:0007669"/>
    <property type="project" value="InterPro"/>
</dbReference>
<evidence type="ECO:0000256" key="6">
    <source>
        <dbReference type="RuleBase" id="RU003660"/>
    </source>
</evidence>
<dbReference type="InterPro" id="IPR047863">
    <property type="entry name" value="Ribosomal_uS8_CS"/>
</dbReference>
<dbReference type="GO" id="GO:1990904">
    <property type="term" value="C:ribonucleoprotein complex"/>
    <property type="evidence" value="ECO:0007669"/>
    <property type="project" value="UniProtKB-KW"/>
</dbReference>
<dbReference type="NCBIfam" id="NF001109">
    <property type="entry name" value="PRK00136.1"/>
    <property type="match status" value="1"/>
</dbReference>
<sequence>MVNDPVGDLLAQIKNASMARLQVIELPHSRMKLAVATILSQEGYVGTIETVGKEPKRMLRIGIKYQGDDPVITGVKRMSKPGLRLYVNRNTIPTVVGGMGIAVVSTPQGVMTGKDAKKKGIGGEILCTIW</sequence>
<dbReference type="PROSITE" id="PS00053">
    <property type="entry name" value="RIBOSOMAL_S8"/>
    <property type="match status" value="1"/>
</dbReference>
<gene>
    <name evidence="5" type="primary">rpsH</name>
    <name evidence="7" type="ORF">A3A63_03545</name>
</gene>
<dbReference type="GO" id="GO:0019843">
    <property type="term" value="F:rRNA binding"/>
    <property type="evidence" value="ECO:0007669"/>
    <property type="project" value="UniProtKB-UniRule"/>
</dbReference>
<evidence type="ECO:0000256" key="1">
    <source>
        <dbReference type="ARBA" id="ARBA00006471"/>
    </source>
</evidence>
<keyword evidence="2 5" id="KW-0689">Ribosomal protein</keyword>
<dbReference type="InterPro" id="IPR000630">
    <property type="entry name" value="Ribosomal_uS8"/>
</dbReference>
<dbReference type="InterPro" id="IPR035987">
    <property type="entry name" value="Ribosomal_uS8_sf"/>
</dbReference>
<comment type="function">
    <text evidence="5">One of the primary rRNA binding proteins, it binds directly to 16S rRNA central domain where it helps coordinate assembly of the platform of the 30S subunit.</text>
</comment>
<dbReference type="HAMAP" id="MF_01302_B">
    <property type="entry name" value="Ribosomal_uS8_B"/>
    <property type="match status" value="1"/>
</dbReference>
<dbReference type="GO" id="GO:0005737">
    <property type="term" value="C:cytoplasm"/>
    <property type="evidence" value="ECO:0007669"/>
    <property type="project" value="UniProtKB-ARBA"/>
</dbReference>
<reference evidence="7 8" key="1">
    <citation type="journal article" date="2016" name="Nat. Commun.">
        <title>Thousands of microbial genomes shed light on interconnected biogeochemical processes in an aquifer system.</title>
        <authorList>
            <person name="Anantharaman K."/>
            <person name="Brown C.T."/>
            <person name="Hug L.A."/>
            <person name="Sharon I."/>
            <person name="Castelle C.J."/>
            <person name="Probst A.J."/>
            <person name="Thomas B.C."/>
            <person name="Singh A."/>
            <person name="Wilkins M.J."/>
            <person name="Karaoz U."/>
            <person name="Brodie E.L."/>
            <person name="Williams K.H."/>
            <person name="Hubbard S.S."/>
            <person name="Banfield J.F."/>
        </authorList>
    </citation>
    <scope>NUCLEOTIDE SEQUENCE [LARGE SCALE GENOMIC DNA]</scope>
</reference>
<dbReference type="GO" id="GO:0005840">
    <property type="term" value="C:ribosome"/>
    <property type="evidence" value="ECO:0007669"/>
    <property type="project" value="UniProtKB-KW"/>
</dbReference>
<dbReference type="Proteomes" id="UP000176450">
    <property type="component" value="Unassembled WGS sequence"/>
</dbReference>
<keyword evidence="3 5" id="KW-0687">Ribonucleoprotein</keyword>
<dbReference type="GO" id="GO:0006412">
    <property type="term" value="P:translation"/>
    <property type="evidence" value="ECO:0007669"/>
    <property type="project" value="UniProtKB-UniRule"/>
</dbReference>
<keyword evidence="5" id="KW-0694">RNA-binding</keyword>
<evidence type="ECO:0000256" key="2">
    <source>
        <dbReference type="ARBA" id="ARBA00022980"/>
    </source>
</evidence>
<comment type="subunit">
    <text evidence="5">Part of the 30S ribosomal subunit. Contacts proteins S5 and S12.</text>
</comment>
<dbReference type="Pfam" id="PF00410">
    <property type="entry name" value="Ribosomal_S8"/>
    <property type="match status" value="1"/>
</dbReference>
<organism evidence="7 8">
    <name type="scientific">Candidatus Gottesmanbacteria bacterium RIFCSPLOWO2_01_FULL_46_9</name>
    <dbReference type="NCBI Taxonomy" id="1798394"/>
    <lineage>
        <taxon>Bacteria</taxon>
        <taxon>Candidatus Gottesmaniibacteriota</taxon>
    </lineage>
</organism>
<evidence type="ECO:0000313" key="7">
    <source>
        <dbReference type="EMBL" id="OGG31467.1"/>
    </source>
</evidence>
<dbReference type="AlphaFoldDB" id="A0A1F6B4L9"/>
<dbReference type="PANTHER" id="PTHR11758">
    <property type="entry name" value="40S RIBOSOMAL PROTEIN S15A"/>
    <property type="match status" value="1"/>
</dbReference>
<evidence type="ECO:0000256" key="4">
    <source>
        <dbReference type="ARBA" id="ARBA00035258"/>
    </source>
</evidence>
<name>A0A1F6B4L9_9BACT</name>
<comment type="similarity">
    <text evidence="1 5 6">Belongs to the universal ribosomal protein uS8 family.</text>
</comment>
<proteinExistence type="inferred from homology"/>
<evidence type="ECO:0000313" key="8">
    <source>
        <dbReference type="Proteomes" id="UP000176450"/>
    </source>
</evidence>
<accession>A0A1F6B4L9</accession>
<dbReference type="SUPFAM" id="SSF56047">
    <property type="entry name" value="Ribosomal protein S8"/>
    <property type="match status" value="1"/>
</dbReference>